<dbReference type="Proteomes" id="UP000663831">
    <property type="component" value="Unassembled WGS sequence"/>
</dbReference>
<protein>
    <recommendedName>
        <fullName evidence="3">DRBM domain-containing protein</fullName>
    </recommendedName>
</protein>
<feature type="domain" description="DRBM" evidence="3">
    <location>
        <begin position="265"/>
        <end position="332"/>
    </location>
</feature>
<reference evidence="4" key="1">
    <citation type="submission" date="2021-01" db="EMBL/GenBank/DDBJ databases">
        <authorList>
            <person name="Kaushik A."/>
        </authorList>
    </citation>
    <scope>NUCLEOTIDE SEQUENCE</scope>
    <source>
        <strain evidence="4">AG3-1AP</strain>
    </source>
</reference>
<feature type="compositionally biased region" description="Polar residues" evidence="2">
    <location>
        <begin position="116"/>
        <end position="128"/>
    </location>
</feature>
<evidence type="ECO:0000256" key="2">
    <source>
        <dbReference type="SAM" id="MobiDB-lite"/>
    </source>
</evidence>
<accession>A0A8H3CSY9</accession>
<dbReference type="Pfam" id="PF00035">
    <property type="entry name" value="dsrm"/>
    <property type="match status" value="1"/>
</dbReference>
<comment type="caution">
    <text evidence="4">The sequence shown here is derived from an EMBL/GenBank/DDBJ whole genome shotgun (WGS) entry which is preliminary data.</text>
</comment>
<proteinExistence type="predicted"/>
<evidence type="ECO:0000313" key="4">
    <source>
        <dbReference type="EMBL" id="CAE6495900.1"/>
    </source>
</evidence>
<dbReference type="GO" id="GO:0003723">
    <property type="term" value="F:RNA binding"/>
    <property type="evidence" value="ECO:0007669"/>
    <property type="project" value="UniProtKB-UniRule"/>
</dbReference>
<dbReference type="SUPFAM" id="SSF54768">
    <property type="entry name" value="dsRNA-binding domain-like"/>
    <property type="match status" value="1"/>
</dbReference>
<dbReference type="OrthoDB" id="3246846at2759"/>
<dbReference type="EMBL" id="CAJMWV010004254">
    <property type="protein sequence ID" value="CAE6495900.1"/>
    <property type="molecule type" value="Genomic_DNA"/>
</dbReference>
<organism evidence="4 5">
    <name type="scientific">Rhizoctonia solani</name>
    <dbReference type="NCBI Taxonomy" id="456999"/>
    <lineage>
        <taxon>Eukaryota</taxon>
        <taxon>Fungi</taxon>
        <taxon>Dikarya</taxon>
        <taxon>Basidiomycota</taxon>
        <taxon>Agaricomycotina</taxon>
        <taxon>Agaricomycetes</taxon>
        <taxon>Cantharellales</taxon>
        <taxon>Ceratobasidiaceae</taxon>
        <taxon>Rhizoctonia</taxon>
    </lineage>
</organism>
<name>A0A8H3CSY9_9AGAM</name>
<keyword evidence="1" id="KW-0694">RNA-binding</keyword>
<dbReference type="PROSITE" id="PS50137">
    <property type="entry name" value="DS_RBD"/>
    <property type="match status" value="1"/>
</dbReference>
<feature type="region of interest" description="Disordered" evidence="2">
    <location>
        <begin position="106"/>
        <end position="128"/>
    </location>
</feature>
<evidence type="ECO:0000259" key="3">
    <source>
        <dbReference type="PROSITE" id="PS50137"/>
    </source>
</evidence>
<gene>
    <name evidence="4" type="ORF">RDB_LOCUS113750</name>
</gene>
<dbReference type="AlphaFoldDB" id="A0A8H3CSY9"/>
<evidence type="ECO:0000256" key="1">
    <source>
        <dbReference type="PROSITE-ProRule" id="PRU00266"/>
    </source>
</evidence>
<sequence>MPMSISFSEQGLKTLMSPAPPAQPLCDIILTIKVSKDLNALAMMGRDIIRCCVRSRKYRPPIDSQFEIDVDEQISDRDLARVARQSLLLQRLKRMLNIPGLQRISTPTIKQEPAPSYSSSTRAPSTVSQLFDHRSIESVSSGRSPPPLSYGAHYQQSFQPYYPPPNANIAPPHMQPMHNPALHSRYSPYAGLASVHSSHPGIVQPQPLQYSTPPPPAISIQPGYPTQPLGAIPPSGYPAMGMSQNPGFAPPPAPAPVPAPQQSQGYISLINELAMKNRRGIAWQQAKVGQQHMPEWTMWLSVDGQVRGQGTAPTKQAAKELASKAALQSLGWIQG</sequence>
<dbReference type="InterPro" id="IPR014720">
    <property type="entry name" value="dsRBD_dom"/>
</dbReference>
<dbReference type="SMART" id="SM00358">
    <property type="entry name" value="DSRM"/>
    <property type="match status" value="1"/>
</dbReference>
<evidence type="ECO:0000313" key="5">
    <source>
        <dbReference type="Proteomes" id="UP000663831"/>
    </source>
</evidence>
<dbReference type="Gene3D" id="3.30.160.20">
    <property type="match status" value="1"/>
</dbReference>